<dbReference type="EMBL" id="AM746676">
    <property type="protein sequence ID" value="CAN99298.1"/>
    <property type="molecule type" value="Genomic_DNA"/>
</dbReference>
<dbReference type="HOGENOM" id="CLU_347459_0_0_7"/>
<dbReference type="OrthoDB" id="5480805at2"/>
<sequence length="812" mass="86892">MTTPPPHILAPAPVERACRSAWHETSCTTLDPAERAALAALSRWLDEPELPYAILHGPRASRRAVVAAHLVRAQNEGVAYGAQFVPIGPDLRLERDILALLVSRVLSDYAGGEPRLLRRQIAKEHLRVGPTENEPSLLLAITDVEEAEPLVAWPALFSAVGPRVKVLATVEGDDAAARAWLQRLGFDPARTQIHPLPVRPWPTSGDPAELLATAGAASAKLLGLLSVAYGRLPEDEITAALGAPIEGALAGIEPLVTAVDGTYAFRSNAARREVEERLVLGARETSTRQLLALPPDGYPCAYVRAHMEQSDAPLQAFAALVTEEHLARWMARPEAYLGFVADLERVRRRAVVVLPVGREATALAVRAALVEASLNWCARRKDHDAPVGVEPINRQKRIADERDQARALTALGAAMTAGPARAEVLAWAADAARRIPETEFRGDVLLSLAECAGGETGYAFAREALAAFRTTENAEDRAHQMLVATGALPPEEGVAVAREALRSLRDGGGDPGDIEVFARHFPRAVAEALWPEAETLPGPARARALAALARVLGDPERVRAAFGAVEQHLEPYDLAEHWTLARLVPHLDAPEARRAAALAPQFGEQADELIESLIPRLRALGDPADDLIEALPAAPRVRALARSLPFAAEPARLLARIDEAIQQAEPRDRYGLRMFDVGPWFAARGDSDTLLAAVGPLSDAGRLGAFGFLARHDPVHAPELVRQALPLALRFGADEPDRLLDLVPLARHFPPEGAAAAFGLLLDALAGDFRHAALAGDGVTLVKLAPLIAALAGDEGLAGAAREVVQVAAWFP</sequence>
<proteinExistence type="predicted"/>
<dbReference type="RefSeq" id="WP_012241734.1">
    <property type="nucleotide sequence ID" value="NC_010162.1"/>
</dbReference>
<evidence type="ECO:0000313" key="1">
    <source>
        <dbReference type="EMBL" id="CAN99298.1"/>
    </source>
</evidence>
<keyword evidence="2" id="KW-1185">Reference proteome</keyword>
<gene>
    <name evidence="1" type="ordered locus">sce9125</name>
</gene>
<reference evidence="1 2" key="1">
    <citation type="journal article" date="2007" name="Nat. Biotechnol.">
        <title>Complete genome sequence of the myxobacterium Sorangium cellulosum.</title>
        <authorList>
            <person name="Schneiker S."/>
            <person name="Perlova O."/>
            <person name="Kaiser O."/>
            <person name="Gerth K."/>
            <person name="Alici A."/>
            <person name="Altmeyer M.O."/>
            <person name="Bartels D."/>
            <person name="Bekel T."/>
            <person name="Beyer S."/>
            <person name="Bode E."/>
            <person name="Bode H.B."/>
            <person name="Bolten C.J."/>
            <person name="Choudhuri J.V."/>
            <person name="Doss S."/>
            <person name="Elnakady Y.A."/>
            <person name="Frank B."/>
            <person name="Gaigalat L."/>
            <person name="Goesmann A."/>
            <person name="Groeger C."/>
            <person name="Gross F."/>
            <person name="Jelsbak L."/>
            <person name="Jelsbak L."/>
            <person name="Kalinowski J."/>
            <person name="Kegler C."/>
            <person name="Knauber T."/>
            <person name="Konietzny S."/>
            <person name="Kopp M."/>
            <person name="Krause L."/>
            <person name="Krug D."/>
            <person name="Linke B."/>
            <person name="Mahmud T."/>
            <person name="Martinez-Arias R."/>
            <person name="McHardy A.C."/>
            <person name="Merai M."/>
            <person name="Meyer F."/>
            <person name="Mormann S."/>
            <person name="Munoz-Dorado J."/>
            <person name="Perez J."/>
            <person name="Pradella S."/>
            <person name="Rachid S."/>
            <person name="Raddatz G."/>
            <person name="Rosenau F."/>
            <person name="Rueckert C."/>
            <person name="Sasse F."/>
            <person name="Scharfe M."/>
            <person name="Schuster S.C."/>
            <person name="Suen G."/>
            <person name="Treuner-Lange A."/>
            <person name="Velicer G.J."/>
            <person name="Vorholter F.-J."/>
            <person name="Weissman K.J."/>
            <person name="Welch R.D."/>
            <person name="Wenzel S.C."/>
            <person name="Whitworth D.E."/>
            <person name="Wilhelm S."/>
            <person name="Wittmann C."/>
            <person name="Bloecker H."/>
            <person name="Puehler A."/>
            <person name="Mueller R."/>
        </authorList>
    </citation>
    <scope>NUCLEOTIDE SEQUENCE [LARGE SCALE GENOMIC DNA]</scope>
    <source>
        <strain evidence="2">So ce56</strain>
    </source>
</reference>
<dbReference type="Proteomes" id="UP000002139">
    <property type="component" value="Chromosome"/>
</dbReference>
<dbReference type="KEGG" id="scl:sce9125"/>
<dbReference type="AlphaFoldDB" id="A9GD16"/>
<evidence type="ECO:0000313" key="2">
    <source>
        <dbReference type="Proteomes" id="UP000002139"/>
    </source>
</evidence>
<accession>A9GD16</accession>
<dbReference type="BioCyc" id="SCEL448385:SCE_RS46705-MONOMER"/>
<name>A9GD16_SORC5</name>
<protein>
    <submittedName>
        <fullName evidence="1">Uncharacterized protein</fullName>
    </submittedName>
</protein>
<organism evidence="1 2">
    <name type="scientific">Sorangium cellulosum (strain So ce56)</name>
    <name type="common">Polyangium cellulosum (strain So ce56)</name>
    <dbReference type="NCBI Taxonomy" id="448385"/>
    <lineage>
        <taxon>Bacteria</taxon>
        <taxon>Pseudomonadati</taxon>
        <taxon>Myxococcota</taxon>
        <taxon>Polyangia</taxon>
        <taxon>Polyangiales</taxon>
        <taxon>Polyangiaceae</taxon>
        <taxon>Sorangium</taxon>
    </lineage>
</organism>
<dbReference type="STRING" id="448385.sce9125"/>